<feature type="domain" description="SecDF P1 head subdomain" evidence="2">
    <location>
        <begin position="118"/>
        <end position="211"/>
    </location>
</feature>
<feature type="region of interest" description="Disordered" evidence="1">
    <location>
        <begin position="1"/>
        <end position="35"/>
    </location>
</feature>
<keyword evidence="4" id="KW-1185">Reference proteome</keyword>
<accession>A0A4R2JX01</accession>
<proteinExistence type="predicted"/>
<name>A0A4R2JX01_9PSEU</name>
<reference evidence="3 4" key="1">
    <citation type="submission" date="2019-03" db="EMBL/GenBank/DDBJ databases">
        <title>Genomic Encyclopedia of Type Strains, Phase IV (KMG-IV): sequencing the most valuable type-strain genomes for metagenomic binning, comparative biology and taxonomic classification.</title>
        <authorList>
            <person name="Goeker M."/>
        </authorList>
    </citation>
    <scope>NUCLEOTIDE SEQUENCE [LARGE SCALE GENOMIC DNA]</scope>
    <source>
        <strain evidence="3 4">DSM 45934</strain>
    </source>
</reference>
<evidence type="ECO:0000313" key="3">
    <source>
        <dbReference type="EMBL" id="TCO58675.1"/>
    </source>
</evidence>
<organism evidence="3 4">
    <name type="scientific">Actinocrispum wychmicini</name>
    <dbReference type="NCBI Taxonomy" id="1213861"/>
    <lineage>
        <taxon>Bacteria</taxon>
        <taxon>Bacillati</taxon>
        <taxon>Actinomycetota</taxon>
        <taxon>Actinomycetes</taxon>
        <taxon>Pseudonocardiales</taxon>
        <taxon>Pseudonocardiaceae</taxon>
        <taxon>Actinocrispum</taxon>
    </lineage>
</organism>
<dbReference type="EMBL" id="SLWS01000005">
    <property type="protein sequence ID" value="TCO58675.1"/>
    <property type="molecule type" value="Genomic_DNA"/>
</dbReference>
<sequence>MAAAIAGCQHTETGQPVAASGVSSAARTPTPGTKALTIRSVIEEQPVPSSPSTVPSTVPSAPVASDADIAAAKQTRQNVGLTSDPQARQQAFASLDCSLPDPLMGHEDTNLPLVACGSGSKYVLDKAMLTGKDVADAFVGKSSDGHTPVVSLSLTDAATSVWADFTAANVGKQAAFVVGTSVVSAPMIQAPIPGGRVEVSGSFTEADARDIVRRITGR</sequence>
<dbReference type="AlphaFoldDB" id="A0A4R2JX01"/>
<dbReference type="InterPro" id="IPR054384">
    <property type="entry name" value="SecDF_P1_head"/>
</dbReference>
<evidence type="ECO:0000259" key="2">
    <source>
        <dbReference type="Pfam" id="PF22599"/>
    </source>
</evidence>
<evidence type="ECO:0000313" key="4">
    <source>
        <dbReference type="Proteomes" id="UP000295680"/>
    </source>
</evidence>
<dbReference type="Proteomes" id="UP000295680">
    <property type="component" value="Unassembled WGS sequence"/>
</dbReference>
<gene>
    <name evidence="3" type="ORF">EV192_105746</name>
</gene>
<dbReference type="Gene3D" id="3.30.1360.200">
    <property type="match status" value="1"/>
</dbReference>
<comment type="caution">
    <text evidence="3">The sequence shown here is derived from an EMBL/GenBank/DDBJ whole genome shotgun (WGS) entry which is preliminary data.</text>
</comment>
<protein>
    <recommendedName>
        <fullName evidence="2">SecDF P1 head subdomain domain-containing protein</fullName>
    </recommendedName>
</protein>
<feature type="compositionally biased region" description="Polar residues" evidence="1">
    <location>
        <begin position="21"/>
        <end position="31"/>
    </location>
</feature>
<evidence type="ECO:0000256" key="1">
    <source>
        <dbReference type="SAM" id="MobiDB-lite"/>
    </source>
</evidence>
<dbReference type="Pfam" id="PF22599">
    <property type="entry name" value="SecDF_P1_head"/>
    <property type="match status" value="1"/>
</dbReference>